<dbReference type="EMBL" id="GBRH01211925">
    <property type="protein sequence ID" value="JAD85970.1"/>
    <property type="molecule type" value="Transcribed_RNA"/>
</dbReference>
<name>A0A0A9DJY2_ARUDO</name>
<reference evidence="1" key="2">
    <citation type="journal article" date="2015" name="Data Brief">
        <title>Shoot transcriptome of the giant reed, Arundo donax.</title>
        <authorList>
            <person name="Barrero R.A."/>
            <person name="Guerrero F.D."/>
            <person name="Moolhuijzen P."/>
            <person name="Goolsby J.A."/>
            <person name="Tidwell J."/>
            <person name="Bellgard S.E."/>
            <person name="Bellgard M.I."/>
        </authorList>
    </citation>
    <scope>NUCLEOTIDE SEQUENCE</scope>
    <source>
        <tissue evidence="1">Shoot tissue taken approximately 20 cm above the soil surface</tissue>
    </source>
</reference>
<dbReference type="AlphaFoldDB" id="A0A0A9DJY2"/>
<organism evidence="1">
    <name type="scientific">Arundo donax</name>
    <name type="common">Giant reed</name>
    <name type="synonym">Donax arundinaceus</name>
    <dbReference type="NCBI Taxonomy" id="35708"/>
    <lineage>
        <taxon>Eukaryota</taxon>
        <taxon>Viridiplantae</taxon>
        <taxon>Streptophyta</taxon>
        <taxon>Embryophyta</taxon>
        <taxon>Tracheophyta</taxon>
        <taxon>Spermatophyta</taxon>
        <taxon>Magnoliopsida</taxon>
        <taxon>Liliopsida</taxon>
        <taxon>Poales</taxon>
        <taxon>Poaceae</taxon>
        <taxon>PACMAD clade</taxon>
        <taxon>Arundinoideae</taxon>
        <taxon>Arundineae</taxon>
        <taxon>Arundo</taxon>
    </lineage>
</organism>
<reference evidence="1" key="1">
    <citation type="submission" date="2014-09" db="EMBL/GenBank/DDBJ databases">
        <authorList>
            <person name="Magalhaes I.L.F."/>
            <person name="Oliveira U."/>
            <person name="Santos F.R."/>
            <person name="Vidigal T.H.D.A."/>
            <person name="Brescovit A.D."/>
            <person name="Santos A.J."/>
        </authorList>
    </citation>
    <scope>NUCLEOTIDE SEQUENCE</scope>
    <source>
        <tissue evidence="1">Shoot tissue taken approximately 20 cm above the soil surface</tissue>
    </source>
</reference>
<accession>A0A0A9DJY2</accession>
<proteinExistence type="predicted"/>
<evidence type="ECO:0000313" key="1">
    <source>
        <dbReference type="EMBL" id="JAD85970.1"/>
    </source>
</evidence>
<protein>
    <submittedName>
        <fullName evidence="1">Zpu1</fullName>
    </submittedName>
</protein>
<sequence>MSTEITNMQFIYAYVREGIKLGLFIHQFVPGRWLQCFTINVNQPSPCAICRKPSSIRIIS</sequence>